<dbReference type="InterPro" id="IPR050796">
    <property type="entry name" value="SCF_F-box_component"/>
</dbReference>
<dbReference type="SMART" id="SM00256">
    <property type="entry name" value="FBOX"/>
    <property type="match status" value="1"/>
</dbReference>
<dbReference type="PROSITE" id="PS50181">
    <property type="entry name" value="FBOX"/>
    <property type="match status" value="1"/>
</dbReference>
<dbReference type="SUPFAM" id="SSF50965">
    <property type="entry name" value="Galactose oxidase, central domain"/>
    <property type="match status" value="1"/>
</dbReference>
<keyword evidence="5" id="KW-1185">Reference proteome</keyword>
<dbReference type="Proteomes" id="UP001231189">
    <property type="component" value="Unassembled WGS sequence"/>
</dbReference>
<protein>
    <recommendedName>
        <fullName evidence="1">F-box domain-containing protein</fullName>
    </recommendedName>
</protein>
<reference evidence="3" key="1">
    <citation type="submission" date="2023-07" db="EMBL/GenBank/DDBJ databases">
        <title>A chromosome-level genome assembly of Lolium multiflorum.</title>
        <authorList>
            <person name="Chen Y."/>
            <person name="Copetti D."/>
            <person name="Kolliker R."/>
            <person name="Studer B."/>
        </authorList>
    </citation>
    <scope>NUCLEOTIDE SEQUENCE</scope>
    <source>
        <strain evidence="3">02402/16</strain>
        <tissue evidence="3">Leaf</tissue>
    </source>
</reference>
<dbReference type="InterPro" id="IPR017451">
    <property type="entry name" value="F-box-assoc_interact_dom"/>
</dbReference>
<proteinExistence type="predicted"/>
<evidence type="ECO:0000313" key="2">
    <source>
        <dbReference type="EMBL" id="KAK1670593.1"/>
    </source>
</evidence>
<dbReference type="EMBL" id="JAUUTY010000003">
    <property type="protein sequence ID" value="KAK1670593.1"/>
    <property type="molecule type" value="Genomic_DNA"/>
</dbReference>
<dbReference type="InterPro" id="IPR001810">
    <property type="entry name" value="F-box_dom"/>
</dbReference>
<accession>A0AAD8T7E5</accession>
<dbReference type="Pfam" id="PF08268">
    <property type="entry name" value="FBA_3"/>
    <property type="match status" value="1"/>
</dbReference>
<dbReference type="EMBL" id="JAUUTY010000003">
    <property type="protein sequence ID" value="KAK1670600.1"/>
    <property type="molecule type" value="Genomic_DNA"/>
</dbReference>
<dbReference type="PANTHER" id="PTHR31672:SF13">
    <property type="entry name" value="F-BOX PROTEIN CPR30-LIKE"/>
    <property type="match status" value="1"/>
</dbReference>
<evidence type="ECO:0000313" key="4">
    <source>
        <dbReference type="EMBL" id="KAK1670600.1"/>
    </source>
</evidence>
<organism evidence="3 5">
    <name type="scientific">Lolium multiflorum</name>
    <name type="common">Italian ryegrass</name>
    <name type="synonym">Lolium perenne subsp. multiflorum</name>
    <dbReference type="NCBI Taxonomy" id="4521"/>
    <lineage>
        <taxon>Eukaryota</taxon>
        <taxon>Viridiplantae</taxon>
        <taxon>Streptophyta</taxon>
        <taxon>Embryophyta</taxon>
        <taxon>Tracheophyta</taxon>
        <taxon>Spermatophyta</taxon>
        <taxon>Magnoliopsida</taxon>
        <taxon>Liliopsida</taxon>
        <taxon>Poales</taxon>
        <taxon>Poaceae</taxon>
        <taxon>BOP clade</taxon>
        <taxon>Pooideae</taxon>
        <taxon>Poodae</taxon>
        <taxon>Poeae</taxon>
        <taxon>Poeae Chloroplast Group 2 (Poeae type)</taxon>
        <taxon>Loliodinae</taxon>
        <taxon>Loliinae</taxon>
        <taxon>Lolium</taxon>
    </lineage>
</organism>
<sequence length="353" mass="40068">MGSSWDLPTDALVEILVRLPPNARRRLRLVCKHWRELIEQRMVTDMRRRTKIIAVSVAGFTSVIDLLTLGSSLLWPTESETAQQYIRMSIVGSCNGLVCLCDDTAPGGAITVANPSTGEALRLPPLPMSGAAAYLYNNNSRKWHQAYSFAYHHGTGRYNVVHVPCHFDRFWQPNVVHIFTLGEASWRDVYTGTDARCSLGILSLAEVDGTVYWLTEDAGKIMAFDLKHERVTHTEPLAVPAMSSTCRLMKVHGRLAVAVYGDDSATVWVLEGEGWSRRYILEAYKQRHRETWMMMQQEKWSMRQDLAGPHLVHGGYLLTYWKVPFKEQSWREVDSFMELLSSKIKVPLELAPS</sequence>
<comment type="caution">
    <text evidence="3">The sequence shown here is derived from an EMBL/GenBank/DDBJ whole genome shotgun (WGS) entry which is preliminary data.</text>
</comment>
<dbReference type="NCBIfam" id="TIGR01640">
    <property type="entry name" value="F_box_assoc_1"/>
    <property type="match status" value="1"/>
</dbReference>
<dbReference type="Gene3D" id="1.20.1280.50">
    <property type="match status" value="1"/>
</dbReference>
<feature type="domain" description="F-box" evidence="1">
    <location>
        <begin position="1"/>
        <end position="50"/>
    </location>
</feature>
<dbReference type="InterPro" id="IPR013187">
    <property type="entry name" value="F-box-assoc_dom_typ3"/>
</dbReference>
<dbReference type="EMBL" id="JAUUTY010000003">
    <property type="protein sequence ID" value="KAK1670596.1"/>
    <property type="molecule type" value="Genomic_DNA"/>
</dbReference>
<dbReference type="InterPro" id="IPR036047">
    <property type="entry name" value="F-box-like_dom_sf"/>
</dbReference>
<evidence type="ECO:0000313" key="5">
    <source>
        <dbReference type="Proteomes" id="UP001231189"/>
    </source>
</evidence>
<dbReference type="InterPro" id="IPR011043">
    <property type="entry name" value="Gal_Oxase/kelch_b-propeller"/>
</dbReference>
<dbReference type="PANTHER" id="PTHR31672">
    <property type="entry name" value="BNACNNG10540D PROTEIN"/>
    <property type="match status" value="1"/>
</dbReference>
<dbReference type="SUPFAM" id="SSF81383">
    <property type="entry name" value="F-box domain"/>
    <property type="match status" value="1"/>
</dbReference>
<name>A0AAD8T7E5_LOLMU</name>
<evidence type="ECO:0000259" key="1">
    <source>
        <dbReference type="PROSITE" id="PS50181"/>
    </source>
</evidence>
<dbReference type="AlphaFoldDB" id="A0AAD8T7E5"/>
<gene>
    <name evidence="2" type="ORF">QYE76_058752</name>
    <name evidence="3" type="ORF">QYE76_058755</name>
    <name evidence="4" type="ORF">QYE76_058759</name>
</gene>
<evidence type="ECO:0000313" key="3">
    <source>
        <dbReference type="EMBL" id="KAK1670596.1"/>
    </source>
</evidence>
<dbReference type="Pfam" id="PF00646">
    <property type="entry name" value="F-box"/>
    <property type="match status" value="1"/>
</dbReference>